<dbReference type="AlphaFoldDB" id="A0A4S8QA26"/>
<proteinExistence type="predicted"/>
<name>A0A4S8QA26_9ACTN</name>
<gene>
    <name evidence="1" type="ORF">FAB82_17240</name>
</gene>
<dbReference type="RefSeq" id="WP_136535782.1">
    <property type="nucleotide sequence ID" value="NZ_STGY01000065.1"/>
</dbReference>
<evidence type="ECO:0008006" key="3">
    <source>
        <dbReference type="Google" id="ProtNLM"/>
    </source>
</evidence>
<evidence type="ECO:0000313" key="1">
    <source>
        <dbReference type="EMBL" id="THV39615.1"/>
    </source>
</evidence>
<organism evidence="1 2">
    <name type="scientific">Glycomyces buryatensis</name>
    <dbReference type="NCBI Taxonomy" id="2570927"/>
    <lineage>
        <taxon>Bacteria</taxon>
        <taxon>Bacillati</taxon>
        <taxon>Actinomycetota</taxon>
        <taxon>Actinomycetes</taxon>
        <taxon>Glycomycetales</taxon>
        <taxon>Glycomycetaceae</taxon>
        <taxon>Glycomyces</taxon>
    </lineage>
</organism>
<dbReference type="OrthoDB" id="4222023at2"/>
<keyword evidence="2" id="KW-1185">Reference proteome</keyword>
<dbReference type="InterPro" id="IPR058154">
    <property type="entry name" value="Bxb1_TTP-like"/>
</dbReference>
<dbReference type="Proteomes" id="UP000308760">
    <property type="component" value="Unassembled WGS sequence"/>
</dbReference>
<dbReference type="EMBL" id="STGY01000065">
    <property type="protein sequence ID" value="THV39615.1"/>
    <property type="molecule type" value="Genomic_DNA"/>
</dbReference>
<accession>A0A4S8QA26</accession>
<reference evidence="2" key="1">
    <citation type="submission" date="2019-04" db="EMBL/GenBank/DDBJ databases">
        <title>Nocardioides xinjiangensis sp. nov.</title>
        <authorList>
            <person name="Liu S."/>
        </authorList>
    </citation>
    <scope>NUCLEOTIDE SEQUENCE [LARGE SCALE GENOMIC DNA]</scope>
    <source>
        <strain evidence="2">18</strain>
    </source>
</reference>
<dbReference type="Pfam" id="PF25681">
    <property type="entry name" value="Phage_TTP_17"/>
    <property type="match status" value="1"/>
</dbReference>
<sequence length="210" mass="22486">MAYEFDNAAVRVASTGQVFYLEDDLGLIYPTVKAQLEEPATAIDSITTAQFNQLGLLSEDAVEHEFADETEDILSWQKGIVRTLITSRTAAFTLAALETNRAALELFYGSIMSTPAAGIGRIGVQSNVARKKMITVLEFQDGTLADGTTPKIYRLIMPSSQVTELESPAFTSASAVTWGVTIAALGSSHDLLTLITNDPVVVGTTPPETP</sequence>
<protein>
    <recommendedName>
        <fullName evidence="3">Phage tail protein</fullName>
    </recommendedName>
</protein>
<reference evidence="1 2" key="2">
    <citation type="submission" date="2019-05" db="EMBL/GenBank/DDBJ databases">
        <title>Glycomyces buryatensis sp. nov.</title>
        <authorList>
            <person name="Nikitina E."/>
        </authorList>
    </citation>
    <scope>NUCLEOTIDE SEQUENCE [LARGE SCALE GENOMIC DNA]</scope>
    <source>
        <strain evidence="1 2">18</strain>
    </source>
</reference>
<evidence type="ECO:0000313" key="2">
    <source>
        <dbReference type="Proteomes" id="UP000308760"/>
    </source>
</evidence>
<comment type="caution">
    <text evidence="1">The sequence shown here is derived from an EMBL/GenBank/DDBJ whole genome shotgun (WGS) entry which is preliminary data.</text>
</comment>